<reference evidence="3" key="1">
    <citation type="submission" date="2016-12" db="EMBL/GenBank/DDBJ databases">
        <title>The genomes of Aspergillus section Nigri reveals drivers in fungal speciation.</title>
        <authorList>
            <consortium name="DOE Joint Genome Institute"/>
            <person name="Vesth T.C."/>
            <person name="Nybo J."/>
            <person name="Theobald S."/>
            <person name="Brandl J."/>
            <person name="Frisvad J.C."/>
            <person name="Nielsen K.F."/>
            <person name="Lyhne E.K."/>
            <person name="Kogle M.E."/>
            <person name="Kuo A."/>
            <person name="Riley R."/>
            <person name="Clum A."/>
            <person name="Nolan M."/>
            <person name="Lipzen A."/>
            <person name="Salamov A."/>
            <person name="Henrissat B."/>
            <person name="Wiebenga A."/>
            <person name="De Vries R.P."/>
            <person name="Grigoriev I.V."/>
            <person name="Mortensen U.H."/>
            <person name="Andersen M.R."/>
            <person name="Baker S.E."/>
        </authorList>
    </citation>
    <scope>NUCLEOTIDE SEQUENCE [LARGE SCALE GENOMIC DNA]</scope>
    <source>
        <strain evidence="3">CBS 113365</strain>
    </source>
</reference>
<proteinExistence type="predicted"/>
<gene>
    <name evidence="3" type="ORF">BO88DRAFT_462140</name>
</gene>
<feature type="compositionally biased region" description="Basic residues" evidence="1">
    <location>
        <begin position="161"/>
        <end position="171"/>
    </location>
</feature>
<protein>
    <submittedName>
        <fullName evidence="3">Uncharacterized protein</fullName>
    </submittedName>
</protein>
<dbReference type="EMBL" id="KZ821623">
    <property type="protein sequence ID" value="PYH69638.1"/>
    <property type="molecule type" value="Genomic_DNA"/>
</dbReference>
<feature type="compositionally biased region" description="Gly residues" evidence="1">
    <location>
        <begin position="322"/>
        <end position="341"/>
    </location>
</feature>
<feature type="region of interest" description="Disordered" evidence="1">
    <location>
        <begin position="319"/>
        <end position="343"/>
    </location>
</feature>
<dbReference type="GeneID" id="37215799"/>
<feature type="region of interest" description="Disordered" evidence="1">
    <location>
        <begin position="94"/>
        <end position="115"/>
    </location>
</feature>
<accession>A0A319C2J4</accession>
<organism evidence="3 4">
    <name type="scientific">Aspergillus vadensis (strain CBS 113365 / IMI 142717 / IBT 24658)</name>
    <dbReference type="NCBI Taxonomy" id="1448311"/>
    <lineage>
        <taxon>Eukaryota</taxon>
        <taxon>Fungi</taxon>
        <taxon>Dikarya</taxon>
        <taxon>Ascomycota</taxon>
        <taxon>Pezizomycotina</taxon>
        <taxon>Eurotiomycetes</taxon>
        <taxon>Eurotiomycetidae</taxon>
        <taxon>Eurotiales</taxon>
        <taxon>Aspergillaceae</taxon>
        <taxon>Aspergillus</taxon>
        <taxon>Aspergillus subgen. Circumdati</taxon>
    </lineage>
</organism>
<evidence type="ECO:0000256" key="1">
    <source>
        <dbReference type="SAM" id="MobiDB-lite"/>
    </source>
</evidence>
<keyword evidence="2" id="KW-0812">Transmembrane</keyword>
<feature type="transmembrane region" description="Helical" evidence="2">
    <location>
        <begin position="77"/>
        <end position="98"/>
    </location>
</feature>
<feature type="transmembrane region" description="Helical" evidence="2">
    <location>
        <begin position="118"/>
        <end position="139"/>
    </location>
</feature>
<keyword evidence="4" id="KW-1185">Reference proteome</keyword>
<keyword evidence="2" id="KW-1133">Transmembrane helix</keyword>
<dbReference type="OrthoDB" id="3254104at2759"/>
<feature type="compositionally biased region" description="Low complexity" evidence="1">
    <location>
        <begin position="94"/>
        <end position="112"/>
    </location>
</feature>
<feature type="region of interest" description="Disordered" evidence="1">
    <location>
        <begin position="158"/>
        <end position="178"/>
    </location>
</feature>
<dbReference type="Proteomes" id="UP000248405">
    <property type="component" value="Unassembled WGS sequence"/>
</dbReference>
<feature type="region of interest" description="Disordered" evidence="1">
    <location>
        <begin position="25"/>
        <end position="49"/>
    </location>
</feature>
<keyword evidence="2" id="KW-0472">Membrane</keyword>
<feature type="transmembrane region" description="Helical" evidence="2">
    <location>
        <begin position="182"/>
        <end position="200"/>
    </location>
</feature>
<evidence type="ECO:0000313" key="3">
    <source>
        <dbReference type="EMBL" id="PYH69638.1"/>
    </source>
</evidence>
<feature type="transmembrane region" description="Helical" evidence="2">
    <location>
        <begin position="220"/>
        <end position="242"/>
    </location>
</feature>
<evidence type="ECO:0000313" key="4">
    <source>
        <dbReference type="Proteomes" id="UP000248405"/>
    </source>
</evidence>
<evidence type="ECO:0000256" key="2">
    <source>
        <dbReference type="SAM" id="Phobius"/>
    </source>
</evidence>
<sequence>MAYTVASTASMSTYGWDSTPTLSPHYYSLSQQPSPQPSPQPQHHHQQPHLQLQLQQDQTDQETISTFWRFLASSSSYLVLAGFLVLPLAFTTTTSSSTSSNNEPNNENTTPSADPTTTIIAASVLIAIGYTITLMLIYFQRHERQYLLHSIYMYTSPPHPHTPKHHHHHHEINKTQRPNTTTSLLSLLNILLNILCRHPTQSPGPLSPLQTTSLVLPSVFAFLYALGALSIYAGDMCIFTTTSDRGRQRHNKKKGKNNQLLPLTEEEMQRQQLQRLLDQNSSPRRGPSPRVVQKTFRVSAPERINPGKGWDTFTPDLRVDGSGNGNGNGNGGEHGGGGGRLMGWDKMSRLSLGVEVVY</sequence>
<dbReference type="RefSeq" id="XP_025563432.1">
    <property type="nucleotide sequence ID" value="XM_025711207.1"/>
</dbReference>
<name>A0A319C2J4_ASPVC</name>
<dbReference type="AlphaFoldDB" id="A0A319C2J4"/>